<keyword evidence="1" id="KW-1133">Transmembrane helix</keyword>
<dbReference type="RefSeq" id="WP_079636898.1">
    <property type="nucleotide sequence ID" value="NZ_FUYP01000001.1"/>
</dbReference>
<organism evidence="2 3">
    <name type="scientific">Sphingopyxis flava</name>
    <dbReference type="NCBI Taxonomy" id="1507287"/>
    <lineage>
        <taxon>Bacteria</taxon>
        <taxon>Pseudomonadati</taxon>
        <taxon>Pseudomonadota</taxon>
        <taxon>Alphaproteobacteria</taxon>
        <taxon>Sphingomonadales</taxon>
        <taxon>Sphingomonadaceae</taxon>
        <taxon>Sphingopyxis</taxon>
    </lineage>
</organism>
<protein>
    <recommendedName>
        <fullName evidence="4">Holin</fullName>
    </recommendedName>
</protein>
<sequence length="81" mass="8514">MKYLIDNAGSWWRMWSVRLAALAGVVAAYLAANPDQTQALLDVLPDGPLRVLASIGIGVFVFGLATGTRLARQGKAEGGEG</sequence>
<keyword evidence="1" id="KW-0472">Membrane</keyword>
<feature type="transmembrane region" description="Helical" evidence="1">
    <location>
        <begin position="49"/>
        <end position="67"/>
    </location>
</feature>
<gene>
    <name evidence="2" type="ORF">SAMN06295937_1001296</name>
</gene>
<dbReference type="AlphaFoldDB" id="A0A1T4ZWZ5"/>
<evidence type="ECO:0000313" key="3">
    <source>
        <dbReference type="Proteomes" id="UP000190044"/>
    </source>
</evidence>
<dbReference type="Proteomes" id="UP000190044">
    <property type="component" value="Unassembled WGS sequence"/>
</dbReference>
<dbReference type="OrthoDB" id="7585869at2"/>
<evidence type="ECO:0000313" key="2">
    <source>
        <dbReference type="EMBL" id="SKB27321.1"/>
    </source>
</evidence>
<name>A0A1T4ZWZ5_9SPHN</name>
<dbReference type="EMBL" id="FUYP01000001">
    <property type="protein sequence ID" value="SKB27321.1"/>
    <property type="molecule type" value="Genomic_DNA"/>
</dbReference>
<keyword evidence="1" id="KW-0812">Transmembrane</keyword>
<accession>A0A1T4ZWZ5</accession>
<dbReference type="InterPro" id="IPR057700">
    <property type="entry name" value="DUF7940"/>
</dbReference>
<keyword evidence="3" id="KW-1185">Reference proteome</keyword>
<evidence type="ECO:0000256" key="1">
    <source>
        <dbReference type="SAM" id="Phobius"/>
    </source>
</evidence>
<reference evidence="3" key="1">
    <citation type="submission" date="2017-02" db="EMBL/GenBank/DDBJ databases">
        <authorList>
            <person name="Varghese N."/>
            <person name="Submissions S."/>
        </authorList>
    </citation>
    <scope>NUCLEOTIDE SEQUENCE [LARGE SCALE GENOMIC DNA]</scope>
    <source>
        <strain evidence="3">R11H</strain>
    </source>
</reference>
<dbReference type="Pfam" id="PF25612">
    <property type="entry name" value="DUF7940"/>
    <property type="match status" value="1"/>
</dbReference>
<proteinExistence type="predicted"/>
<evidence type="ECO:0008006" key="4">
    <source>
        <dbReference type="Google" id="ProtNLM"/>
    </source>
</evidence>